<comment type="caution">
    <text evidence="2">The sequence shown here is derived from an EMBL/GenBank/DDBJ whole genome shotgun (WGS) entry which is preliminary data.</text>
</comment>
<evidence type="ECO:0000256" key="1">
    <source>
        <dbReference type="SAM" id="MobiDB-lite"/>
    </source>
</evidence>
<proteinExistence type="predicted"/>
<evidence type="ECO:0000313" key="2">
    <source>
        <dbReference type="EMBL" id="KAJ3481171.1"/>
    </source>
</evidence>
<gene>
    <name evidence="2" type="ORF">NLI96_g7841</name>
</gene>
<reference evidence="2" key="1">
    <citation type="submission" date="2022-07" db="EMBL/GenBank/DDBJ databases">
        <title>Genome Sequence of Physisporinus lineatus.</title>
        <authorList>
            <person name="Buettner E."/>
        </authorList>
    </citation>
    <scope>NUCLEOTIDE SEQUENCE</scope>
    <source>
        <strain evidence="2">VT162</strain>
    </source>
</reference>
<keyword evidence="3" id="KW-1185">Reference proteome</keyword>
<sequence length="222" mass="25151">MCGLWYVGVVVRVSAQAAWDHLGTHSHLSASSARVWNYYSKHLVAPAIYICTPLHISVQLRANKRDRGRISMGTDLDSVPENTGKVKKTKSKKTKYSDDALVEPTKVDPKGGDDAELKKEKKRKRKAEKVEEDDEKPKKSKKRKKEQNPLTVVEDGPAPTSPIDADSANPADRDSHESKEKKREKKKKDKKHKKDPEAAQMNLAKMKFGSRRTRRRNAEEIL</sequence>
<evidence type="ECO:0000313" key="3">
    <source>
        <dbReference type="Proteomes" id="UP001212997"/>
    </source>
</evidence>
<dbReference type="AlphaFoldDB" id="A0AAD5YEI7"/>
<name>A0AAD5YEI7_9APHY</name>
<feature type="compositionally biased region" description="Basic residues" evidence="1">
    <location>
        <begin position="182"/>
        <end position="193"/>
    </location>
</feature>
<feature type="compositionally biased region" description="Basic and acidic residues" evidence="1">
    <location>
        <begin position="105"/>
        <end position="119"/>
    </location>
</feature>
<feature type="compositionally biased region" description="Basic and acidic residues" evidence="1">
    <location>
        <begin position="171"/>
        <end position="181"/>
    </location>
</feature>
<feature type="region of interest" description="Disordered" evidence="1">
    <location>
        <begin position="69"/>
        <end position="222"/>
    </location>
</feature>
<accession>A0AAD5YEI7</accession>
<dbReference type="EMBL" id="JANAWD010000335">
    <property type="protein sequence ID" value="KAJ3481171.1"/>
    <property type="molecule type" value="Genomic_DNA"/>
</dbReference>
<feature type="compositionally biased region" description="Basic residues" evidence="1">
    <location>
        <begin position="85"/>
        <end position="94"/>
    </location>
</feature>
<dbReference type="Proteomes" id="UP001212997">
    <property type="component" value="Unassembled WGS sequence"/>
</dbReference>
<organism evidence="2 3">
    <name type="scientific">Meripilus lineatus</name>
    <dbReference type="NCBI Taxonomy" id="2056292"/>
    <lineage>
        <taxon>Eukaryota</taxon>
        <taxon>Fungi</taxon>
        <taxon>Dikarya</taxon>
        <taxon>Basidiomycota</taxon>
        <taxon>Agaricomycotina</taxon>
        <taxon>Agaricomycetes</taxon>
        <taxon>Polyporales</taxon>
        <taxon>Meripilaceae</taxon>
        <taxon>Meripilus</taxon>
    </lineage>
</organism>
<protein>
    <submittedName>
        <fullName evidence="2">Uncharacterized protein</fullName>
    </submittedName>
</protein>